<evidence type="ECO:0000256" key="5">
    <source>
        <dbReference type="SAM" id="MobiDB-lite"/>
    </source>
</evidence>
<feature type="compositionally biased region" description="Polar residues" evidence="5">
    <location>
        <begin position="368"/>
        <end position="378"/>
    </location>
</feature>
<dbReference type="CDD" id="cd00201">
    <property type="entry name" value="WW"/>
    <property type="match status" value="1"/>
</dbReference>
<gene>
    <name evidence="7" type="ORF">BG015_008719</name>
</gene>
<comment type="caution">
    <text evidence="7">The sequence shown here is derived from an EMBL/GenBank/DDBJ whole genome shotgun (WGS) entry which is preliminary data.</text>
</comment>
<keyword evidence="2" id="KW-0833">Ubl conjugation pathway</keyword>
<dbReference type="SMART" id="SM00320">
    <property type="entry name" value="WD40"/>
    <property type="match status" value="7"/>
</dbReference>
<dbReference type="OrthoDB" id="2096344at2759"/>
<feature type="repeat" description="WD" evidence="4">
    <location>
        <begin position="516"/>
        <end position="557"/>
    </location>
</feature>
<dbReference type="InterPro" id="IPR001202">
    <property type="entry name" value="WW_dom"/>
</dbReference>
<protein>
    <recommendedName>
        <fullName evidence="6">WW domain-containing protein</fullName>
    </recommendedName>
</protein>
<dbReference type="InterPro" id="IPR036020">
    <property type="entry name" value="WW_dom_sf"/>
</dbReference>
<dbReference type="SUPFAM" id="SSF50978">
    <property type="entry name" value="WD40 repeat-like"/>
    <property type="match status" value="1"/>
</dbReference>
<evidence type="ECO:0000313" key="8">
    <source>
        <dbReference type="Proteomes" id="UP000748756"/>
    </source>
</evidence>
<accession>A0A9P5RX29</accession>
<dbReference type="Pfam" id="PF00397">
    <property type="entry name" value="WW"/>
    <property type="match status" value="1"/>
</dbReference>
<keyword evidence="8" id="KW-1185">Reference proteome</keyword>
<dbReference type="InterPro" id="IPR051865">
    <property type="entry name" value="WD-repeat_CDT2_adapter"/>
</dbReference>
<dbReference type="GO" id="GO:0005634">
    <property type="term" value="C:nucleus"/>
    <property type="evidence" value="ECO:0007669"/>
    <property type="project" value="TreeGrafter"/>
</dbReference>
<dbReference type="InterPro" id="IPR015943">
    <property type="entry name" value="WD40/YVTN_repeat-like_dom_sf"/>
</dbReference>
<feature type="region of interest" description="Disordered" evidence="5">
    <location>
        <begin position="348"/>
        <end position="382"/>
    </location>
</feature>
<keyword evidence="4" id="KW-0853">WD repeat</keyword>
<dbReference type="GO" id="GO:0030674">
    <property type="term" value="F:protein-macromolecule adaptor activity"/>
    <property type="evidence" value="ECO:0007669"/>
    <property type="project" value="TreeGrafter"/>
</dbReference>
<feature type="repeat" description="WD" evidence="4">
    <location>
        <begin position="778"/>
        <end position="813"/>
    </location>
</feature>
<feature type="compositionally biased region" description="Basic and acidic residues" evidence="5">
    <location>
        <begin position="349"/>
        <end position="358"/>
    </location>
</feature>
<feature type="domain" description="WW" evidence="6">
    <location>
        <begin position="13"/>
        <end position="47"/>
    </location>
</feature>
<dbReference type="SMART" id="SM00456">
    <property type="entry name" value="WW"/>
    <property type="match status" value="1"/>
</dbReference>
<name>A0A9P5RX29_9FUNG</name>
<dbReference type="SUPFAM" id="SSF51045">
    <property type="entry name" value="WW domain"/>
    <property type="match status" value="1"/>
</dbReference>
<evidence type="ECO:0000256" key="4">
    <source>
        <dbReference type="PROSITE-ProRule" id="PRU00221"/>
    </source>
</evidence>
<dbReference type="Pfam" id="PF00400">
    <property type="entry name" value="WD40"/>
    <property type="match status" value="4"/>
</dbReference>
<dbReference type="GO" id="GO:0043161">
    <property type="term" value="P:proteasome-mediated ubiquitin-dependent protein catabolic process"/>
    <property type="evidence" value="ECO:0007669"/>
    <property type="project" value="TreeGrafter"/>
</dbReference>
<dbReference type="InterPro" id="IPR001680">
    <property type="entry name" value="WD40_rpt"/>
</dbReference>
<evidence type="ECO:0000256" key="2">
    <source>
        <dbReference type="ARBA" id="ARBA00022786"/>
    </source>
</evidence>
<dbReference type="PROSITE" id="PS50020">
    <property type="entry name" value="WW_DOMAIN_2"/>
    <property type="match status" value="1"/>
</dbReference>
<dbReference type="AlphaFoldDB" id="A0A9P5RX29"/>
<organism evidence="7 8">
    <name type="scientific">Linnemannia schmuckeri</name>
    <dbReference type="NCBI Taxonomy" id="64567"/>
    <lineage>
        <taxon>Eukaryota</taxon>
        <taxon>Fungi</taxon>
        <taxon>Fungi incertae sedis</taxon>
        <taxon>Mucoromycota</taxon>
        <taxon>Mortierellomycotina</taxon>
        <taxon>Mortierellomycetes</taxon>
        <taxon>Mortierellales</taxon>
        <taxon>Mortierellaceae</taxon>
        <taxon>Linnemannia</taxon>
    </lineage>
</organism>
<comment type="similarity">
    <text evidence="3">Belongs to the WD repeat cdt2 family.</text>
</comment>
<dbReference type="InterPro" id="IPR036322">
    <property type="entry name" value="WD40_repeat_dom_sf"/>
</dbReference>
<reference evidence="7" key="1">
    <citation type="journal article" date="2020" name="Fungal Divers.">
        <title>Resolving the Mortierellaceae phylogeny through synthesis of multi-gene phylogenetics and phylogenomics.</title>
        <authorList>
            <person name="Vandepol N."/>
            <person name="Liber J."/>
            <person name="Desiro A."/>
            <person name="Na H."/>
            <person name="Kennedy M."/>
            <person name="Barry K."/>
            <person name="Grigoriev I.V."/>
            <person name="Miller A.N."/>
            <person name="O'Donnell K."/>
            <person name="Stajich J.E."/>
            <person name="Bonito G."/>
        </authorList>
    </citation>
    <scope>NUCLEOTIDE SEQUENCE</scope>
    <source>
        <strain evidence="7">NRRL 6426</strain>
    </source>
</reference>
<evidence type="ECO:0000259" key="6">
    <source>
        <dbReference type="PROSITE" id="PS50020"/>
    </source>
</evidence>
<feature type="repeat" description="WD" evidence="4">
    <location>
        <begin position="558"/>
        <end position="600"/>
    </location>
</feature>
<comment type="pathway">
    <text evidence="1">Protein modification; protein ubiquitination.</text>
</comment>
<evidence type="ECO:0000313" key="7">
    <source>
        <dbReference type="EMBL" id="KAF9149489.1"/>
    </source>
</evidence>
<proteinExistence type="inferred from homology"/>
<dbReference type="PANTHER" id="PTHR22852:SF0">
    <property type="entry name" value="DENTICLELESS PROTEIN HOMOLOG"/>
    <property type="match status" value="1"/>
</dbReference>
<feature type="compositionally biased region" description="Low complexity" evidence="5">
    <location>
        <begin position="80"/>
        <end position="97"/>
    </location>
</feature>
<dbReference type="PANTHER" id="PTHR22852">
    <property type="entry name" value="LETHAL 2 DENTICLELESS PROTEIN RETINOIC ACID-REGULATED NUCLEAR MATRIX-ASSOCIATED PROTEIN"/>
    <property type="match status" value="1"/>
</dbReference>
<feature type="region of interest" description="Disordered" evidence="5">
    <location>
        <begin position="76"/>
        <end position="112"/>
    </location>
</feature>
<evidence type="ECO:0000256" key="3">
    <source>
        <dbReference type="ARBA" id="ARBA00038344"/>
    </source>
</evidence>
<dbReference type="Gene3D" id="2.20.70.10">
    <property type="match status" value="1"/>
</dbReference>
<sequence>MGPPPALPTPRSYDLPKGWLCQYDPQSKHLFYINTATGQRQWEHPNGPISSANDAAQFREQMNLYEQQLANYNRGGGGYQQQMSQQQQQQQYYQRGNQGYGNGMMSGSSGFGRGGGRMGGMAKGGMMGLLAGTFIGNQFGQHHGGNGYGGGGYGGNGDQSYNNDGGGFFGGNDGYGGGYSGNGDYDNSNNGGFFDQSGNNGGNDFFGDGGGGFFDQSGGGDSSFFGGGGDSFGDSLAPNAFDFDPVLPLSLDISASSSLSSPLCPLLSSLNSPLSPLYAMSGTSKTPLGDITHRTLTGRRSGNTTAQQAANLTCSAGPGDENNPTRGLLDLFAAQSGSVSLNRKRSLKRFTDDSEHPIARFLSPQPSPKSTATKSNATKAGGVSPIKSAASTGVIVDPILSGELIPPTGPLFLHSAKAARPTSILSTISRRQTFGRQKNMPYYVSTREYMLEYISRPSDVYSFVSQDGATLVPPFSCAYNNIANGARNLAVGDEDGTIHIVDTRREGSHPDATKQILAHQNAIFDLCWTKDDSKIVSVSGDQSARIHDVETKKCIGMFSGHTGSIKSVSMKHNDDFIFATAARDGAVMIWDSRCSSTTSATGETVYRPADRLLNVHASTTRAAPPKKSKHGSDGPNTASAVQYMLHNEHIIASTGSLDGSIKYWDVRKHGTYFKHDYPIPLQTSKYTPTTRRAHGMTSIALSPDGSALYALSSDNNIYMYNTTVLGHPVERFGGSDFACSSYYIKISVSPDGNYVAAGSSKDLYVWEINMPRRKPLIFQGHEREVTGVDWAKDLGHGTELSGCSDDAKVRTWKPNGELVQECRENKSLQNLHGIVSE</sequence>
<dbReference type="PROSITE" id="PS50294">
    <property type="entry name" value="WD_REPEATS_REGION"/>
    <property type="match status" value="1"/>
</dbReference>
<evidence type="ECO:0000256" key="1">
    <source>
        <dbReference type="ARBA" id="ARBA00004906"/>
    </source>
</evidence>
<dbReference type="EMBL" id="JAAAUQ010000523">
    <property type="protein sequence ID" value="KAF9149489.1"/>
    <property type="molecule type" value="Genomic_DNA"/>
</dbReference>
<dbReference type="PROSITE" id="PS50082">
    <property type="entry name" value="WD_REPEATS_2"/>
    <property type="match status" value="3"/>
</dbReference>
<dbReference type="Proteomes" id="UP000748756">
    <property type="component" value="Unassembled WGS sequence"/>
</dbReference>
<feature type="compositionally biased region" description="Gly residues" evidence="5">
    <location>
        <begin position="98"/>
        <end position="112"/>
    </location>
</feature>
<dbReference type="Gene3D" id="2.130.10.10">
    <property type="entry name" value="YVTN repeat-like/Quinoprotein amine dehydrogenase"/>
    <property type="match status" value="2"/>
</dbReference>